<dbReference type="OrthoDB" id="3214149at2759"/>
<evidence type="ECO:0000256" key="7">
    <source>
        <dbReference type="PROSITE-ProRule" id="PRU00042"/>
    </source>
</evidence>
<dbReference type="Pfam" id="PF00096">
    <property type="entry name" value="zf-C2H2"/>
    <property type="match status" value="2"/>
</dbReference>
<proteinExistence type="predicted"/>
<feature type="domain" description="C2H2-type" evidence="9">
    <location>
        <begin position="518"/>
        <end position="549"/>
    </location>
</feature>
<dbReference type="InterPro" id="IPR013087">
    <property type="entry name" value="Znf_C2H2_type"/>
</dbReference>
<keyword evidence="2" id="KW-0479">Metal-binding</keyword>
<dbReference type="SMART" id="SM00355">
    <property type="entry name" value="ZnF_C2H2"/>
    <property type="match status" value="5"/>
</dbReference>
<gene>
    <name evidence="10" type="ORF">ANCDUO_04330</name>
</gene>
<feature type="region of interest" description="Disordered" evidence="8">
    <location>
        <begin position="748"/>
        <end position="777"/>
    </location>
</feature>
<dbReference type="Gene3D" id="3.30.160.60">
    <property type="entry name" value="Classic Zinc Finger"/>
    <property type="match status" value="5"/>
</dbReference>
<feature type="compositionally biased region" description="Polar residues" evidence="8">
    <location>
        <begin position="707"/>
        <end position="717"/>
    </location>
</feature>
<dbReference type="PANTHER" id="PTHR45718:SF4">
    <property type="entry name" value="TRANSCRIPTIONAL ACTIVATOR CUBITUS INTERRUPTUS"/>
    <property type="match status" value="1"/>
</dbReference>
<dbReference type="InterPro" id="IPR043359">
    <property type="entry name" value="GLI-like"/>
</dbReference>
<evidence type="ECO:0000313" key="11">
    <source>
        <dbReference type="Proteomes" id="UP000054047"/>
    </source>
</evidence>
<protein>
    <submittedName>
        <fullName evidence="10">Zinc finger, C2H2 type</fullName>
    </submittedName>
</protein>
<keyword evidence="11" id="KW-1185">Reference proteome</keyword>
<evidence type="ECO:0000313" key="10">
    <source>
        <dbReference type="EMBL" id="KIH65349.1"/>
    </source>
</evidence>
<reference evidence="10 11" key="1">
    <citation type="submission" date="2013-12" db="EMBL/GenBank/DDBJ databases">
        <title>Draft genome of the parsitic nematode Ancylostoma duodenale.</title>
        <authorList>
            <person name="Mitreva M."/>
        </authorList>
    </citation>
    <scope>NUCLEOTIDE SEQUENCE [LARGE SCALE GENOMIC DNA]</scope>
    <source>
        <strain evidence="10 11">Zhejiang</strain>
    </source>
</reference>
<dbReference type="FunFam" id="3.30.160.60:FF:000036">
    <property type="entry name" value="GLI family zinc finger 3"/>
    <property type="match status" value="1"/>
</dbReference>
<evidence type="ECO:0000256" key="6">
    <source>
        <dbReference type="ARBA" id="ARBA00023242"/>
    </source>
</evidence>
<dbReference type="PROSITE" id="PS50157">
    <property type="entry name" value="ZINC_FINGER_C2H2_2"/>
    <property type="match status" value="4"/>
</dbReference>
<dbReference type="GO" id="GO:0000981">
    <property type="term" value="F:DNA-binding transcription factor activity, RNA polymerase II-specific"/>
    <property type="evidence" value="ECO:0007669"/>
    <property type="project" value="TreeGrafter"/>
</dbReference>
<dbReference type="GO" id="GO:0008270">
    <property type="term" value="F:zinc ion binding"/>
    <property type="evidence" value="ECO:0007669"/>
    <property type="project" value="UniProtKB-KW"/>
</dbReference>
<dbReference type="GO" id="GO:0000978">
    <property type="term" value="F:RNA polymerase II cis-regulatory region sequence-specific DNA binding"/>
    <property type="evidence" value="ECO:0007669"/>
    <property type="project" value="TreeGrafter"/>
</dbReference>
<feature type="compositionally biased region" description="Polar residues" evidence="8">
    <location>
        <begin position="9"/>
        <end position="39"/>
    </location>
</feature>
<feature type="domain" description="C2H2-type" evidence="9">
    <location>
        <begin position="580"/>
        <end position="610"/>
    </location>
</feature>
<dbReference type="Proteomes" id="UP000054047">
    <property type="component" value="Unassembled WGS sequence"/>
</dbReference>
<evidence type="ECO:0000256" key="2">
    <source>
        <dbReference type="ARBA" id="ARBA00022723"/>
    </source>
</evidence>
<comment type="subcellular location">
    <subcellularLocation>
        <location evidence="1">Nucleus</location>
    </subcellularLocation>
</comment>
<evidence type="ECO:0000256" key="4">
    <source>
        <dbReference type="ARBA" id="ARBA00022771"/>
    </source>
</evidence>
<name>A0A0C2H1E5_9BILA</name>
<dbReference type="EMBL" id="KN727596">
    <property type="protein sequence ID" value="KIH65349.1"/>
    <property type="molecule type" value="Genomic_DNA"/>
</dbReference>
<keyword evidence="5" id="KW-0862">Zinc</keyword>
<evidence type="ECO:0000256" key="8">
    <source>
        <dbReference type="SAM" id="MobiDB-lite"/>
    </source>
</evidence>
<dbReference type="PANTHER" id="PTHR45718">
    <property type="entry name" value="TRANSCRIPTIONAL ACTIVATOR CUBITUS INTERRUPTUS"/>
    <property type="match status" value="1"/>
</dbReference>
<dbReference type="FunFam" id="3.30.160.60:FF:000125">
    <property type="entry name" value="Putative zinc finger protein 143"/>
    <property type="match status" value="1"/>
</dbReference>
<evidence type="ECO:0000256" key="3">
    <source>
        <dbReference type="ARBA" id="ARBA00022737"/>
    </source>
</evidence>
<dbReference type="GO" id="GO:0005634">
    <property type="term" value="C:nucleus"/>
    <property type="evidence" value="ECO:0007669"/>
    <property type="project" value="UniProtKB-SubCell"/>
</dbReference>
<feature type="domain" description="C2H2-type" evidence="9">
    <location>
        <begin position="550"/>
        <end position="579"/>
    </location>
</feature>
<sequence>MPPNDPMGTESNESGTSSQPTREINNPSLPSTSAGFPPIFTNQAQLSAAPATAFNTPPFNWGPQLPMFPYGYSPFLPGLPYSLPMMNPFFPWLPSPPWSTVPSPNNMANSMLPFNSWLPSVGPSRPGPSSSSSALLNNVKADEPVKPKPLQQPFASAESAFVPVVRQAPPAPSTSVVSNVSSQQKKCTPVDVVTSTKPCTNQVQQTTQMLQTNHVQQTSQVQQANQVRQTTQVQQANQVQQTTQVQQANQVRQANQVQQMNQMTQTSRILPSELADADPSLLPFKKRRFIPIKATELKPIVLKKTVLPQRRLPGMQLPSIHATNNLMASVSGPLQPTTMSCNPIAGPSRAPEAPCAAQVRDMTTLLAGPCTSKIEVPPASSSLQCEPGLPSVSSLNVPPYWSAWIPKLCASALFGRDQILLGTIHRYGKKIGRPPGTYKRIDLGSTLGSSSSKIKGATLNDVLRKESEESNVSNEVVDVETLTEEKCEWGSCQLIFSTQKALVDHVSECHVNISNRDWVCRWRGCDRTEPFRALYMLVVHVRKHTGEKPNECTHPGCNKSYSRLENLKTHMRTHTGEKPYACEIPGCPKAFSNASDRAKHQNRTHSNLKPYICSVAQCGKSYTDPSSLRKHIKTVHGDEAYERAKKNRPHNTGGRRKKSSTIIRSVPLNILQIAAFQQQMSQNGDAKEFGMETETASSEEQERIEENNVNEASTTSPCSEDFHLVNCANGDDRGRAVSQGSAVSGAASVAVPSPAGSSSSCHSGGTGASTTSSGSQQHSRGFFIDQILSDVSKATNFAEQKRLFHAAVRHPGFHWDMLSNYNLPNLDALISSVQEKGLTHTFEPDRSTSSDSSIEGAFYPGGLAKRASLGAEAWKKHQKKDAWLSGDDLNEIREVLPAVAYSPCKTYGEDDDDLIDDPAPLGTFDDLSHSGSHGDVAVAVRHSYHLSGGRFSCVREKYKMSMLDDGQFSEEGGAVLLSDAVHGPSVDEDCAITEEMLNFETAHYVHGSYTSIDSQMLSDANNLEPNALNPDYGHYPQTDANDEFVPRVSPPLVPHFEQSFMPMEHLSEARENSPVSALVLSTDPHSEVEYTRRHMQVAHHIADEGLMLNERLPPPERLLYRPGMDILNAGVVVQAHGHCEPVWYTQGEQYNIYNEAE</sequence>
<dbReference type="AlphaFoldDB" id="A0A0C2H1E5"/>
<evidence type="ECO:0000256" key="5">
    <source>
        <dbReference type="ARBA" id="ARBA00022833"/>
    </source>
</evidence>
<accession>A0A0C2H1E5</accession>
<feature type="region of interest" description="Disordered" evidence="8">
    <location>
        <begin position="682"/>
        <end position="717"/>
    </location>
</feature>
<keyword evidence="3" id="KW-0677">Repeat</keyword>
<organism evidence="10 11">
    <name type="scientific">Ancylostoma duodenale</name>
    <dbReference type="NCBI Taxonomy" id="51022"/>
    <lineage>
        <taxon>Eukaryota</taxon>
        <taxon>Metazoa</taxon>
        <taxon>Ecdysozoa</taxon>
        <taxon>Nematoda</taxon>
        <taxon>Chromadorea</taxon>
        <taxon>Rhabditida</taxon>
        <taxon>Rhabditina</taxon>
        <taxon>Rhabditomorpha</taxon>
        <taxon>Strongyloidea</taxon>
        <taxon>Ancylostomatidae</taxon>
        <taxon>Ancylostomatinae</taxon>
        <taxon>Ancylostoma</taxon>
    </lineage>
</organism>
<dbReference type="Pfam" id="PF23561">
    <property type="entry name" value="zf-C2H2_15"/>
    <property type="match status" value="1"/>
</dbReference>
<feature type="non-terminal residue" evidence="10">
    <location>
        <position position="1157"/>
    </location>
</feature>
<evidence type="ECO:0000256" key="1">
    <source>
        <dbReference type="ARBA" id="ARBA00004123"/>
    </source>
</evidence>
<dbReference type="InterPro" id="IPR056436">
    <property type="entry name" value="Znf-C2H2_ZIC1-5/GLI1-3-like"/>
</dbReference>
<feature type="domain" description="C2H2-type" evidence="9">
    <location>
        <begin position="611"/>
        <end position="641"/>
    </location>
</feature>
<dbReference type="SUPFAM" id="SSF57667">
    <property type="entry name" value="beta-beta-alpha zinc fingers"/>
    <property type="match status" value="3"/>
</dbReference>
<dbReference type="PROSITE" id="PS00028">
    <property type="entry name" value="ZINC_FINGER_C2H2_1"/>
    <property type="match status" value="4"/>
</dbReference>
<keyword evidence="4 7" id="KW-0863">Zinc-finger</keyword>
<evidence type="ECO:0000259" key="9">
    <source>
        <dbReference type="PROSITE" id="PS50157"/>
    </source>
</evidence>
<feature type="region of interest" description="Disordered" evidence="8">
    <location>
        <begin position="1"/>
        <end position="39"/>
    </location>
</feature>
<dbReference type="InterPro" id="IPR036236">
    <property type="entry name" value="Znf_C2H2_sf"/>
</dbReference>
<keyword evidence="6" id="KW-0539">Nucleus</keyword>